<dbReference type="Pfam" id="PF02826">
    <property type="entry name" value="2-Hacid_dh_C"/>
    <property type="match status" value="1"/>
</dbReference>
<dbReference type="EMBL" id="KE720951">
    <property type="protein sequence ID" value="ERF73496.1"/>
    <property type="molecule type" value="Genomic_DNA"/>
</dbReference>
<gene>
    <name evidence="7" type="ORF">EPUS_04119</name>
</gene>
<evidence type="ECO:0008006" key="9">
    <source>
        <dbReference type="Google" id="ProtNLM"/>
    </source>
</evidence>
<dbReference type="GO" id="GO:0016618">
    <property type="term" value="F:hydroxypyruvate reductase [NAD(P)H] activity"/>
    <property type="evidence" value="ECO:0007669"/>
    <property type="project" value="TreeGrafter"/>
</dbReference>
<comment type="similarity">
    <text evidence="1 4">Belongs to the D-isomer specific 2-hydroxyacid dehydrogenase family.</text>
</comment>
<evidence type="ECO:0000256" key="4">
    <source>
        <dbReference type="RuleBase" id="RU003719"/>
    </source>
</evidence>
<evidence type="ECO:0000256" key="2">
    <source>
        <dbReference type="ARBA" id="ARBA00023002"/>
    </source>
</evidence>
<dbReference type="RefSeq" id="XP_007800924.1">
    <property type="nucleotide sequence ID" value="XM_007802733.1"/>
</dbReference>
<dbReference type="eggNOG" id="KOG0069">
    <property type="taxonomic scope" value="Eukaryota"/>
</dbReference>
<feature type="domain" description="D-isomer specific 2-hydroxyacid dehydrogenase catalytic" evidence="5">
    <location>
        <begin position="35"/>
        <end position="330"/>
    </location>
</feature>
<dbReference type="PROSITE" id="PS00670">
    <property type="entry name" value="D_2_HYDROXYACID_DH_2"/>
    <property type="match status" value="1"/>
</dbReference>
<sequence length="341" mass="37338">MSARPKILLLGEIDHAHKQWEALSEIGDLIKSQSTNRREFIEECKSGKLDGVVAAYRTLDSVRITGLIDEELVSVLPKTWKYLCHNGAGYDQIKPDTCSNRDPPLFVSNTPAAPDDATADTAIFLMLGALRNFNTSMAALRRGDFKGNPSPALGHDPEGKTLGILGMGGIGRNMKRKAEAFGMNIIYHNRRELASEMAGGAKYVSFEELLKTSDVLSLNLPLNNKTRHIISTEQLRRMKPSAVIVNTARGPVLDEAALVDALDQGVIAGAGLDVYEEEPKVHPGLVRNDKVVLLPHMGTWTSETQAKMECWVIDNIRSALTGKGLLSVINEQKDLGLDKEK</sequence>
<dbReference type="Pfam" id="PF00389">
    <property type="entry name" value="2-Hacid_dh"/>
    <property type="match status" value="1"/>
</dbReference>
<keyword evidence="3" id="KW-0520">NAD</keyword>
<dbReference type="InterPro" id="IPR006139">
    <property type="entry name" value="D-isomer_2_OHA_DH_cat_dom"/>
</dbReference>
<evidence type="ECO:0000256" key="1">
    <source>
        <dbReference type="ARBA" id="ARBA00005854"/>
    </source>
</evidence>
<dbReference type="FunFam" id="3.40.50.720:FF:000282">
    <property type="entry name" value="Glyoxylate reductase protein"/>
    <property type="match status" value="1"/>
</dbReference>
<dbReference type="CDD" id="cd12168">
    <property type="entry name" value="Mand_dh_like"/>
    <property type="match status" value="1"/>
</dbReference>
<dbReference type="OMA" id="PHIAWAY"/>
<evidence type="ECO:0000256" key="3">
    <source>
        <dbReference type="ARBA" id="ARBA00023027"/>
    </source>
</evidence>
<evidence type="ECO:0000259" key="6">
    <source>
        <dbReference type="Pfam" id="PF02826"/>
    </source>
</evidence>
<dbReference type="PROSITE" id="PS00065">
    <property type="entry name" value="D_2_HYDROXYACID_DH_1"/>
    <property type="match status" value="1"/>
</dbReference>
<dbReference type="AlphaFoldDB" id="U1GNI5"/>
<dbReference type="InterPro" id="IPR006140">
    <property type="entry name" value="D-isomer_DH_NAD-bd"/>
</dbReference>
<evidence type="ECO:0000259" key="5">
    <source>
        <dbReference type="Pfam" id="PF00389"/>
    </source>
</evidence>
<dbReference type="GO" id="GO:0030267">
    <property type="term" value="F:glyoxylate reductase (NADPH) activity"/>
    <property type="evidence" value="ECO:0007669"/>
    <property type="project" value="TreeGrafter"/>
</dbReference>
<dbReference type="GO" id="GO:0051287">
    <property type="term" value="F:NAD binding"/>
    <property type="evidence" value="ECO:0007669"/>
    <property type="project" value="InterPro"/>
</dbReference>
<keyword evidence="2 4" id="KW-0560">Oxidoreductase</keyword>
<evidence type="ECO:0000313" key="7">
    <source>
        <dbReference type="EMBL" id="ERF73496.1"/>
    </source>
</evidence>
<dbReference type="GeneID" id="19239153"/>
<dbReference type="PROSITE" id="PS00671">
    <property type="entry name" value="D_2_HYDROXYACID_DH_3"/>
    <property type="match status" value="1"/>
</dbReference>
<dbReference type="InterPro" id="IPR050223">
    <property type="entry name" value="D-isomer_2-hydroxyacid_DH"/>
</dbReference>
<dbReference type="Gene3D" id="3.40.50.720">
    <property type="entry name" value="NAD(P)-binding Rossmann-like Domain"/>
    <property type="match status" value="2"/>
</dbReference>
<dbReference type="OrthoDB" id="9991913at2759"/>
<organism evidence="7 8">
    <name type="scientific">Endocarpon pusillum (strain Z07020 / HMAS-L-300199)</name>
    <name type="common">Lichen-forming fungus</name>
    <dbReference type="NCBI Taxonomy" id="1263415"/>
    <lineage>
        <taxon>Eukaryota</taxon>
        <taxon>Fungi</taxon>
        <taxon>Dikarya</taxon>
        <taxon>Ascomycota</taxon>
        <taxon>Pezizomycotina</taxon>
        <taxon>Eurotiomycetes</taxon>
        <taxon>Chaetothyriomycetidae</taxon>
        <taxon>Verrucariales</taxon>
        <taxon>Verrucariaceae</taxon>
        <taxon>Endocarpon</taxon>
    </lineage>
</organism>
<dbReference type="HOGENOM" id="CLU_019796_1_2_1"/>
<dbReference type="GO" id="GO:0005829">
    <property type="term" value="C:cytosol"/>
    <property type="evidence" value="ECO:0007669"/>
    <property type="project" value="TreeGrafter"/>
</dbReference>
<dbReference type="PANTHER" id="PTHR10996">
    <property type="entry name" value="2-HYDROXYACID DEHYDROGENASE-RELATED"/>
    <property type="match status" value="1"/>
</dbReference>
<dbReference type="InterPro" id="IPR029752">
    <property type="entry name" value="D-isomer_DH_CS1"/>
</dbReference>
<name>U1GNI5_ENDPU</name>
<accession>U1GNI5</accession>
<dbReference type="SUPFAM" id="SSF51735">
    <property type="entry name" value="NAD(P)-binding Rossmann-fold domains"/>
    <property type="match status" value="1"/>
</dbReference>
<dbReference type="SUPFAM" id="SSF52283">
    <property type="entry name" value="Formate/glycerate dehydrogenase catalytic domain-like"/>
    <property type="match status" value="1"/>
</dbReference>
<proteinExistence type="inferred from homology"/>
<evidence type="ECO:0000313" key="8">
    <source>
        <dbReference type="Proteomes" id="UP000019373"/>
    </source>
</evidence>
<dbReference type="Proteomes" id="UP000019373">
    <property type="component" value="Unassembled WGS sequence"/>
</dbReference>
<protein>
    <recommendedName>
        <fullName evidence="9">Glyoxylate reductase</fullName>
    </recommendedName>
</protein>
<reference evidence="8" key="1">
    <citation type="journal article" date="2014" name="BMC Genomics">
        <title>Genome characteristics reveal the impact of lichenization on lichen-forming fungus Endocarpon pusillum Hedwig (Verrucariales, Ascomycota).</title>
        <authorList>
            <person name="Wang Y.-Y."/>
            <person name="Liu B."/>
            <person name="Zhang X.-Y."/>
            <person name="Zhou Q.-M."/>
            <person name="Zhang T."/>
            <person name="Li H."/>
            <person name="Yu Y.-F."/>
            <person name="Zhang X.-L."/>
            <person name="Hao X.-Y."/>
            <person name="Wang M."/>
            <person name="Wang L."/>
            <person name="Wei J.-C."/>
        </authorList>
    </citation>
    <scope>NUCLEOTIDE SEQUENCE [LARGE SCALE GENOMIC DNA]</scope>
    <source>
        <strain evidence="8">Z07020 / HMAS-L-300199</strain>
    </source>
</reference>
<feature type="domain" description="D-isomer specific 2-hydroxyacid dehydrogenase NAD-binding" evidence="6">
    <location>
        <begin position="124"/>
        <end position="298"/>
    </location>
</feature>
<dbReference type="PANTHER" id="PTHR10996:SF269">
    <property type="entry name" value="HYPOTHETICAL D-ISOMER SPECIFIC 2-HYDROXYACID DEHYDROGENASE (EUROFUNG)"/>
    <property type="match status" value="1"/>
</dbReference>
<dbReference type="InterPro" id="IPR029753">
    <property type="entry name" value="D-isomer_DH_CS"/>
</dbReference>
<dbReference type="InterPro" id="IPR036291">
    <property type="entry name" value="NAD(P)-bd_dom_sf"/>
</dbReference>
<keyword evidence="8" id="KW-1185">Reference proteome</keyword>